<dbReference type="EMBL" id="OZ021738">
    <property type="protein sequence ID" value="CAK9320245.1"/>
    <property type="molecule type" value="Genomic_DNA"/>
</dbReference>
<proteinExistence type="predicted"/>
<evidence type="ECO:0000313" key="1">
    <source>
        <dbReference type="EMBL" id="CAK9320245.1"/>
    </source>
</evidence>
<protein>
    <submittedName>
        <fullName evidence="1">Uncharacterized protein</fullName>
    </submittedName>
</protein>
<dbReference type="Proteomes" id="UP001642487">
    <property type="component" value="Chromosome 4"/>
</dbReference>
<evidence type="ECO:0000313" key="2">
    <source>
        <dbReference type="Proteomes" id="UP001642487"/>
    </source>
</evidence>
<name>A0ABP0YKT6_9ROSI</name>
<gene>
    <name evidence="1" type="ORF">CITCOLO1_LOCUS12289</name>
</gene>
<accession>A0ABP0YKT6</accession>
<keyword evidence="2" id="KW-1185">Reference proteome</keyword>
<organism evidence="1 2">
    <name type="scientific">Citrullus colocynthis</name>
    <name type="common">colocynth</name>
    <dbReference type="NCBI Taxonomy" id="252529"/>
    <lineage>
        <taxon>Eukaryota</taxon>
        <taxon>Viridiplantae</taxon>
        <taxon>Streptophyta</taxon>
        <taxon>Embryophyta</taxon>
        <taxon>Tracheophyta</taxon>
        <taxon>Spermatophyta</taxon>
        <taxon>Magnoliopsida</taxon>
        <taxon>eudicotyledons</taxon>
        <taxon>Gunneridae</taxon>
        <taxon>Pentapetalae</taxon>
        <taxon>rosids</taxon>
        <taxon>fabids</taxon>
        <taxon>Cucurbitales</taxon>
        <taxon>Cucurbitaceae</taxon>
        <taxon>Benincaseae</taxon>
        <taxon>Citrullus</taxon>
    </lineage>
</organism>
<sequence length="117" mass="13456">MMSFSGIDISVVPHQGTIALQVFLYSLSVSSTFVSQSLYATSPLLSSPYPSLSHPFTAAFHRHLRFSPALFLQIPGFPSIPMSFELQRKNSSRPFDFCFMNRGRFWCSWKILFRHWT</sequence>
<reference evidence="1 2" key="1">
    <citation type="submission" date="2024-03" db="EMBL/GenBank/DDBJ databases">
        <authorList>
            <person name="Gkanogiannis A."/>
            <person name="Becerra Lopez-Lavalle L."/>
        </authorList>
    </citation>
    <scope>NUCLEOTIDE SEQUENCE [LARGE SCALE GENOMIC DNA]</scope>
</reference>